<dbReference type="RefSeq" id="WP_099685992.1">
    <property type="nucleotide sequence ID" value="NZ_NWUW01000026.1"/>
</dbReference>
<dbReference type="SUPFAM" id="SSF50199">
    <property type="entry name" value="Staphylococcal nuclease"/>
    <property type="match status" value="1"/>
</dbReference>
<dbReference type="PANTHER" id="PTHR12302">
    <property type="entry name" value="EBNA2 BINDING PROTEIN P100"/>
    <property type="match status" value="1"/>
</dbReference>
<dbReference type="PROSITE" id="PS50830">
    <property type="entry name" value="TNASE_3"/>
    <property type="match status" value="1"/>
</dbReference>
<dbReference type="InterPro" id="IPR016071">
    <property type="entry name" value="Staphylococal_nuclease_OB-fold"/>
</dbReference>
<dbReference type="GO" id="GO:0016787">
    <property type="term" value="F:hydrolase activity"/>
    <property type="evidence" value="ECO:0007669"/>
    <property type="project" value="UniProtKB-KW"/>
</dbReference>
<evidence type="ECO:0000313" key="6">
    <source>
        <dbReference type="EMBL" id="PIE92761.1"/>
    </source>
</evidence>
<proteinExistence type="predicted"/>
<dbReference type="AlphaFoldDB" id="A0A2G6Q7M0"/>
<dbReference type="GO" id="GO:0004519">
    <property type="term" value="F:endonuclease activity"/>
    <property type="evidence" value="ECO:0007669"/>
    <property type="project" value="UniProtKB-KW"/>
</dbReference>
<protein>
    <recommendedName>
        <fullName evidence="5">TNase-like domain-containing protein</fullName>
    </recommendedName>
</protein>
<feature type="domain" description="TNase-like" evidence="5">
    <location>
        <begin position="42"/>
        <end position="176"/>
    </location>
</feature>
<comment type="caution">
    <text evidence="6">The sequence shown here is derived from an EMBL/GenBank/DDBJ whole genome shotgun (WGS) entry which is preliminary data.</text>
</comment>
<dbReference type="Pfam" id="PF00565">
    <property type="entry name" value="SNase"/>
    <property type="match status" value="1"/>
</dbReference>
<gene>
    <name evidence="6" type="ORF">CO726_24655</name>
</gene>
<keyword evidence="2" id="KW-0255">Endonuclease</keyword>
<dbReference type="InterPro" id="IPR035437">
    <property type="entry name" value="SNase_OB-fold_sf"/>
</dbReference>
<evidence type="ECO:0000259" key="5">
    <source>
        <dbReference type="PROSITE" id="PS50830"/>
    </source>
</evidence>
<keyword evidence="7" id="KW-1185">Reference proteome</keyword>
<dbReference type="InterPro" id="IPR002071">
    <property type="entry name" value="Thermonucl_AS"/>
</dbReference>
<sequence length="190" mass="21764">MKKFLLLLFTAVLLVSCSQAKATNKDNIVTKEDYQNAIKGLQQEPAKVVHVRDGDTIDVVTKDNKQHAIRMLLLDTPESVKKDVPVMPYGKESSDFTKRLLENKDVTIVYDKGQKEDPYKRLLAYVFIDGECVEGKIIRNGYGIVRYINKPNTTLLPLLQKEQEQAKKEKINVWSKEGYVTNKGYNTKQR</sequence>
<feature type="signal peptide" evidence="4">
    <location>
        <begin position="1"/>
        <end position="22"/>
    </location>
</feature>
<organism evidence="6 7">
    <name type="scientific">Bacillus fungorum</name>
    <dbReference type="NCBI Taxonomy" id="2039284"/>
    <lineage>
        <taxon>Bacteria</taxon>
        <taxon>Bacillati</taxon>
        <taxon>Bacillota</taxon>
        <taxon>Bacilli</taxon>
        <taxon>Bacillales</taxon>
        <taxon>Bacillaceae</taxon>
        <taxon>Bacillus</taxon>
    </lineage>
</organism>
<dbReference type="EMBL" id="NWUW01000026">
    <property type="protein sequence ID" value="PIE92761.1"/>
    <property type="molecule type" value="Genomic_DNA"/>
</dbReference>
<evidence type="ECO:0000256" key="3">
    <source>
        <dbReference type="ARBA" id="ARBA00022801"/>
    </source>
</evidence>
<keyword evidence="3" id="KW-0378">Hydrolase</keyword>
<dbReference type="Proteomes" id="UP000228484">
    <property type="component" value="Unassembled WGS sequence"/>
</dbReference>
<dbReference type="PROSITE" id="PS01123">
    <property type="entry name" value="TNASE_1"/>
    <property type="match status" value="1"/>
</dbReference>
<dbReference type="SMART" id="SM00318">
    <property type="entry name" value="SNc"/>
    <property type="match status" value="1"/>
</dbReference>
<name>A0A2G6Q7M0_9BACI</name>
<evidence type="ECO:0000256" key="2">
    <source>
        <dbReference type="ARBA" id="ARBA00022759"/>
    </source>
</evidence>
<evidence type="ECO:0000313" key="7">
    <source>
        <dbReference type="Proteomes" id="UP000228484"/>
    </source>
</evidence>
<dbReference type="Gene3D" id="2.40.50.90">
    <property type="match status" value="1"/>
</dbReference>
<reference evidence="6 7" key="1">
    <citation type="submission" date="2017-09" db="EMBL/GenBank/DDBJ databases">
        <title>Biocontrol bacteria screening and application from spent mushroom substrate.</title>
        <authorList>
            <person name="Sun X."/>
        </authorList>
    </citation>
    <scope>NUCLEOTIDE SEQUENCE [LARGE SCALE GENOMIC DNA]</scope>
    <source>
        <strain evidence="6 7">100374</strain>
    </source>
</reference>
<dbReference type="GO" id="GO:0003676">
    <property type="term" value="F:nucleic acid binding"/>
    <property type="evidence" value="ECO:0007669"/>
    <property type="project" value="InterPro"/>
</dbReference>
<keyword evidence="1" id="KW-0540">Nuclease</keyword>
<dbReference type="PROSITE" id="PS51257">
    <property type="entry name" value="PROKAR_LIPOPROTEIN"/>
    <property type="match status" value="1"/>
</dbReference>
<evidence type="ECO:0000256" key="1">
    <source>
        <dbReference type="ARBA" id="ARBA00022722"/>
    </source>
</evidence>
<evidence type="ECO:0000256" key="4">
    <source>
        <dbReference type="SAM" id="SignalP"/>
    </source>
</evidence>
<keyword evidence="4" id="KW-0732">Signal</keyword>
<dbReference type="PANTHER" id="PTHR12302:SF3">
    <property type="entry name" value="SERINE_THREONINE-PROTEIN KINASE 31"/>
    <property type="match status" value="1"/>
</dbReference>
<feature type="chain" id="PRO_5013660748" description="TNase-like domain-containing protein" evidence="4">
    <location>
        <begin position="23"/>
        <end position="190"/>
    </location>
</feature>
<accession>A0A2G6Q7M0</accession>